<dbReference type="PROSITE" id="PS51257">
    <property type="entry name" value="PROKAR_LIPOPROTEIN"/>
    <property type="match status" value="1"/>
</dbReference>
<evidence type="ECO:0000313" key="2">
    <source>
        <dbReference type="Proteomes" id="UP000025238"/>
    </source>
</evidence>
<accession>A0A023WRY5</accession>
<gene>
    <name evidence="1" type="ORF">UIB01_09760</name>
</gene>
<dbReference type="Proteomes" id="UP000025238">
    <property type="component" value="Chromosome"/>
</dbReference>
<organism evidence="1 2">
    <name type="scientific">Stutzerimonas stutzeri</name>
    <name type="common">Pseudomonas stutzeri</name>
    <dbReference type="NCBI Taxonomy" id="316"/>
    <lineage>
        <taxon>Bacteria</taxon>
        <taxon>Pseudomonadati</taxon>
        <taxon>Pseudomonadota</taxon>
        <taxon>Gammaproteobacteria</taxon>
        <taxon>Pseudomonadales</taxon>
        <taxon>Pseudomonadaceae</taxon>
        <taxon>Stutzerimonas</taxon>
    </lineage>
</organism>
<name>A0A023WRY5_STUST</name>
<dbReference type="KEGG" id="pstu:UIB01_09760"/>
<proteinExistence type="predicted"/>
<dbReference type="AlphaFoldDB" id="A0A023WRY5"/>
<sequence length="115" mass="12089">MAFKHTLASASLITAITTLSGCGSGVPGCGDQETKDLVSSIADREFAKQMGAEAAQLIKWKVIAIRTTDENEKTGAFECAANLEVSGPGGTHEAPITYTVEKTDDGDFYVNVFGL</sequence>
<dbReference type="EMBL" id="CP007509">
    <property type="protein sequence ID" value="AHY42751.1"/>
    <property type="molecule type" value="Genomic_DNA"/>
</dbReference>
<protein>
    <recommendedName>
        <fullName evidence="3">Lipoprotein</fullName>
    </recommendedName>
</protein>
<reference evidence="1 2" key="1">
    <citation type="submission" date="2014-03" db="EMBL/GenBank/DDBJ databases">
        <title>Complete genome sequence of Pseudomonas stutzeri 19SMN4.</title>
        <authorList>
            <person name="Brunet-Galmes I."/>
            <person name="Nogales B."/>
            <person name="Busquets A."/>
            <person name="Pena A."/>
            <person name="Gomila M."/>
            <person name="Garcia-Valdes E."/>
            <person name="Lalucat J."/>
            <person name="Bennasar A."/>
            <person name="Bosch R."/>
        </authorList>
    </citation>
    <scope>NUCLEOTIDE SEQUENCE [LARGE SCALE GENOMIC DNA]</scope>
    <source>
        <strain evidence="1 2">19SMN4</strain>
    </source>
</reference>
<evidence type="ECO:0008006" key="3">
    <source>
        <dbReference type="Google" id="ProtNLM"/>
    </source>
</evidence>
<dbReference type="PATRIC" id="fig|316.97.peg.1952"/>
<evidence type="ECO:0000313" key="1">
    <source>
        <dbReference type="EMBL" id="AHY42751.1"/>
    </source>
</evidence>